<keyword evidence="1" id="KW-0472">Membrane</keyword>
<gene>
    <name evidence="2" type="ORF">FRACA_3290005</name>
</gene>
<name>A0A2I2KUP7_9ACTN</name>
<protein>
    <recommendedName>
        <fullName evidence="4">Fatty acid desaturase</fullName>
    </recommendedName>
</protein>
<dbReference type="Proteomes" id="UP000234331">
    <property type="component" value="Unassembled WGS sequence"/>
</dbReference>
<keyword evidence="1" id="KW-1133">Transmembrane helix</keyword>
<accession>A0A2I2KUP7</accession>
<dbReference type="AlphaFoldDB" id="A0A2I2KUP7"/>
<keyword evidence="3" id="KW-1185">Reference proteome</keyword>
<evidence type="ECO:0008006" key="4">
    <source>
        <dbReference type="Google" id="ProtNLM"/>
    </source>
</evidence>
<reference evidence="2 3" key="1">
    <citation type="submission" date="2017-06" db="EMBL/GenBank/DDBJ databases">
        <authorList>
            <person name="Kim H.J."/>
            <person name="Triplett B.A."/>
        </authorList>
    </citation>
    <scope>NUCLEOTIDE SEQUENCE [LARGE SCALE GENOMIC DNA]</scope>
    <source>
        <strain evidence="2">FRACA_ARgP5</strain>
    </source>
</reference>
<sequence length="94" mass="9899">MAVNIGLLAGGWVEFVAVGNSWWQLATAAFLAVMFTRVAFIWHDAGHQQIFTGRRGNDTVGLIHGNVLVGLSYGVPSRSCGAVLALTGTTQTAP</sequence>
<dbReference type="OrthoDB" id="104711at2"/>
<proteinExistence type="predicted"/>
<evidence type="ECO:0000313" key="3">
    <source>
        <dbReference type="Proteomes" id="UP000234331"/>
    </source>
</evidence>
<evidence type="ECO:0000256" key="1">
    <source>
        <dbReference type="SAM" id="Phobius"/>
    </source>
</evidence>
<organism evidence="2 3">
    <name type="scientific">Frankia canadensis</name>
    <dbReference type="NCBI Taxonomy" id="1836972"/>
    <lineage>
        <taxon>Bacteria</taxon>
        <taxon>Bacillati</taxon>
        <taxon>Actinomycetota</taxon>
        <taxon>Actinomycetes</taxon>
        <taxon>Frankiales</taxon>
        <taxon>Frankiaceae</taxon>
        <taxon>Frankia</taxon>
    </lineage>
</organism>
<dbReference type="RefSeq" id="WP_101832895.1">
    <property type="nucleotide sequence ID" value="NZ_FZMO01000256.1"/>
</dbReference>
<feature type="transmembrane region" description="Helical" evidence="1">
    <location>
        <begin position="22"/>
        <end position="42"/>
    </location>
</feature>
<evidence type="ECO:0000313" key="2">
    <source>
        <dbReference type="EMBL" id="SNQ49396.1"/>
    </source>
</evidence>
<dbReference type="EMBL" id="FZMO01000256">
    <property type="protein sequence ID" value="SNQ49396.1"/>
    <property type="molecule type" value="Genomic_DNA"/>
</dbReference>
<keyword evidence="1" id="KW-0812">Transmembrane</keyword>